<dbReference type="EMBL" id="CP036275">
    <property type="protein sequence ID" value="QDU38212.1"/>
    <property type="molecule type" value="Genomic_DNA"/>
</dbReference>
<accession>A0A517Z6U8</accession>
<proteinExistence type="predicted"/>
<reference evidence="1 2" key="1">
    <citation type="submission" date="2019-02" db="EMBL/GenBank/DDBJ databases">
        <title>Deep-cultivation of Planctomycetes and their phenomic and genomic characterization uncovers novel biology.</title>
        <authorList>
            <person name="Wiegand S."/>
            <person name="Jogler M."/>
            <person name="Boedeker C."/>
            <person name="Pinto D."/>
            <person name="Vollmers J."/>
            <person name="Rivas-Marin E."/>
            <person name="Kohn T."/>
            <person name="Peeters S.H."/>
            <person name="Heuer A."/>
            <person name="Rast P."/>
            <person name="Oberbeckmann S."/>
            <person name="Bunk B."/>
            <person name="Jeske O."/>
            <person name="Meyerdierks A."/>
            <person name="Storesund J.E."/>
            <person name="Kallscheuer N."/>
            <person name="Luecker S."/>
            <person name="Lage O.M."/>
            <person name="Pohl T."/>
            <person name="Merkel B.J."/>
            <person name="Hornburger P."/>
            <person name="Mueller R.-W."/>
            <person name="Bruemmer F."/>
            <person name="Labrenz M."/>
            <person name="Spormann A.M."/>
            <person name="Op den Camp H."/>
            <person name="Overmann J."/>
            <person name="Amann R."/>
            <person name="Jetten M.S.M."/>
            <person name="Mascher T."/>
            <person name="Medema M.H."/>
            <person name="Devos D.P."/>
            <person name="Kaster A.-K."/>
            <person name="Ovreas L."/>
            <person name="Rohde M."/>
            <person name="Galperin M.Y."/>
            <person name="Jogler C."/>
        </authorList>
    </citation>
    <scope>NUCLEOTIDE SEQUENCE [LARGE SCALE GENOMIC DNA]</scope>
    <source>
        <strain evidence="1 2">Mal4</strain>
    </source>
</reference>
<evidence type="ECO:0000313" key="1">
    <source>
        <dbReference type="EMBL" id="QDU38212.1"/>
    </source>
</evidence>
<evidence type="ECO:0000313" key="2">
    <source>
        <dbReference type="Proteomes" id="UP000320496"/>
    </source>
</evidence>
<keyword evidence="2" id="KW-1185">Reference proteome</keyword>
<gene>
    <name evidence="1" type="ORF">Mal4_25370</name>
</gene>
<organism evidence="1 2">
    <name type="scientific">Maioricimonas rarisocia</name>
    <dbReference type="NCBI Taxonomy" id="2528026"/>
    <lineage>
        <taxon>Bacteria</taxon>
        <taxon>Pseudomonadati</taxon>
        <taxon>Planctomycetota</taxon>
        <taxon>Planctomycetia</taxon>
        <taxon>Planctomycetales</taxon>
        <taxon>Planctomycetaceae</taxon>
        <taxon>Maioricimonas</taxon>
    </lineage>
</organism>
<dbReference type="Proteomes" id="UP000320496">
    <property type="component" value="Chromosome"/>
</dbReference>
<dbReference type="AlphaFoldDB" id="A0A517Z6U8"/>
<protein>
    <submittedName>
        <fullName evidence="1">Uncharacterized protein</fullName>
    </submittedName>
</protein>
<name>A0A517Z6U8_9PLAN</name>
<sequence length="63" mass="6720">MNRVPAPRGVATWRLAQPARGQVLSTHMRAFKSTHALAGNIGPCPAGAVVVNHLDRWSAPQPP</sequence>
<dbReference type="KEGG" id="mri:Mal4_25370"/>